<reference evidence="7" key="1">
    <citation type="submission" date="2016-10" db="EMBL/GenBank/DDBJ databases">
        <authorList>
            <person name="Varghese N."/>
            <person name="Submissions S."/>
        </authorList>
    </citation>
    <scope>NUCLEOTIDE SEQUENCE [LARGE SCALE GENOMIC DNA]</scope>
    <source>
        <strain evidence="7">Nm69</strain>
    </source>
</reference>
<feature type="transmembrane region" description="Helical" evidence="5">
    <location>
        <begin position="99"/>
        <end position="116"/>
    </location>
</feature>
<comment type="similarity">
    <text evidence="5">Belongs to the 4-toluene sulfonate uptake permease (TSUP) (TC 2.A.102) family.</text>
</comment>
<evidence type="ECO:0000256" key="2">
    <source>
        <dbReference type="ARBA" id="ARBA00022692"/>
    </source>
</evidence>
<evidence type="ECO:0000313" key="7">
    <source>
        <dbReference type="Proteomes" id="UP000199533"/>
    </source>
</evidence>
<evidence type="ECO:0000256" key="4">
    <source>
        <dbReference type="ARBA" id="ARBA00023136"/>
    </source>
</evidence>
<evidence type="ECO:0000256" key="1">
    <source>
        <dbReference type="ARBA" id="ARBA00004141"/>
    </source>
</evidence>
<name>A0A1I3ZW91_9PROT</name>
<feature type="transmembrane region" description="Helical" evidence="5">
    <location>
        <begin position="44"/>
        <end position="64"/>
    </location>
</feature>
<dbReference type="GO" id="GO:0005886">
    <property type="term" value="C:plasma membrane"/>
    <property type="evidence" value="ECO:0007669"/>
    <property type="project" value="UniProtKB-SubCell"/>
</dbReference>
<feature type="transmembrane region" description="Helical" evidence="5">
    <location>
        <begin position="159"/>
        <end position="183"/>
    </location>
</feature>
<proteinExistence type="inferred from homology"/>
<dbReference type="STRING" id="52441.SAMN05216302_100796"/>
<dbReference type="EMBL" id="FOSP01000007">
    <property type="protein sequence ID" value="SFK48355.1"/>
    <property type="molecule type" value="Genomic_DNA"/>
</dbReference>
<evidence type="ECO:0000256" key="3">
    <source>
        <dbReference type="ARBA" id="ARBA00022989"/>
    </source>
</evidence>
<dbReference type="RefSeq" id="WP_090698231.1">
    <property type="nucleotide sequence ID" value="NZ_FOSP01000007.1"/>
</dbReference>
<feature type="transmembrane region" description="Helical" evidence="5">
    <location>
        <begin position="71"/>
        <end position="93"/>
    </location>
</feature>
<sequence length="274" mass="28562">METFIIICMLGSITGIVLGLTGAGGAILAVPLLIFGLGMNMSEAVPIALLAVCLSATIGALIGLKQGRVRYRAAGLIALTGSLAAPAGFWLSQKLPHEPLTLLFALVLVYVAISMLRKRKSNNHDIQTDVMHLHPYPEIPCMLGSDSGRLIWTWPCARALALSGTLAGFLSGLLGVGGGFVVVPALNKVTLLQMQAILATSLSVIAVVSAVGTVSAVLLGTMNWWVAAPFAVGALAGMMIGFALSTRFSSTKLQQGFAWMAICVALAMVVKLFV</sequence>
<feature type="transmembrane region" description="Helical" evidence="5">
    <location>
        <begin position="195"/>
        <end position="219"/>
    </location>
</feature>
<evidence type="ECO:0000256" key="5">
    <source>
        <dbReference type="RuleBase" id="RU363041"/>
    </source>
</evidence>
<evidence type="ECO:0000313" key="6">
    <source>
        <dbReference type="EMBL" id="SFK48355.1"/>
    </source>
</evidence>
<organism evidence="6 7">
    <name type="scientific">Nitrosomonas aestuarii</name>
    <dbReference type="NCBI Taxonomy" id="52441"/>
    <lineage>
        <taxon>Bacteria</taxon>
        <taxon>Pseudomonadati</taxon>
        <taxon>Pseudomonadota</taxon>
        <taxon>Betaproteobacteria</taxon>
        <taxon>Nitrosomonadales</taxon>
        <taxon>Nitrosomonadaceae</taxon>
        <taxon>Nitrosomonas</taxon>
    </lineage>
</organism>
<dbReference type="InterPro" id="IPR002781">
    <property type="entry name" value="TM_pro_TauE-like"/>
</dbReference>
<dbReference type="OrthoDB" id="7031597at2"/>
<feature type="transmembrane region" description="Helical" evidence="5">
    <location>
        <begin position="7"/>
        <end position="38"/>
    </location>
</feature>
<keyword evidence="2 5" id="KW-0812">Transmembrane</keyword>
<dbReference type="InterPro" id="IPR051598">
    <property type="entry name" value="TSUP/Inactive_protease-like"/>
</dbReference>
<accession>A0A1I3ZW91</accession>
<dbReference type="Proteomes" id="UP000199533">
    <property type="component" value="Unassembled WGS sequence"/>
</dbReference>
<feature type="transmembrane region" description="Helical" evidence="5">
    <location>
        <begin position="224"/>
        <end position="244"/>
    </location>
</feature>
<dbReference type="Pfam" id="PF01925">
    <property type="entry name" value="TauE"/>
    <property type="match status" value="1"/>
</dbReference>
<keyword evidence="3 5" id="KW-1133">Transmembrane helix</keyword>
<keyword evidence="4 5" id="KW-0472">Membrane</keyword>
<protein>
    <recommendedName>
        <fullName evidence="5">Probable membrane transporter protein</fullName>
    </recommendedName>
</protein>
<keyword evidence="7" id="KW-1185">Reference proteome</keyword>
<keyword evidence="5" id="KW-1003">Cell membrane</keyword>
<comment type="subcellular location">
    <subcellularLocation>
        <location evidence="5">Cell membrane</location>
        <topology evidence="5">Multi-pass membrane protein</topology>
    </subcellularLocation>
    <subcellularLocation>
        <location evidence="1">Membrane</location>
        <topology evidence="1">Multi-pass membrane protein</topology>
    </subcellularLocation>
</comment>
<feature type="transmembrane region" description="Helical" evidence="5">
    <location>
        <begin position="256"/>
        <end position="273"/>
    </location>
</feature>
<dbReference type="AlphaFoldDB" id="A0A1I3ZW91"/>
<gene>
    <name evidence="6" type="ORF">SAMN05216302_100796</name>
</gene>
<dbReference type="PANTHER" id="PTHR43701">
    <property type="entry name" value="MEMBRANE TRANSPORTER PROTEIN MJ0441-RELATED"/>
    <property type="match status" value="1"/>
</dbReference>
<dbReference type="PANTHER" id="PTHR43701:SF2">
    <property type="entry name" value="MEMBRANE TRANSPORTER PROTEIN YJNA-RELATED"/>
    <property type="match status" value="1"/>
</dbReference>